<gene>
    <name evidence="12" type="ORF">LSTR_LSTR001149</name>
</gene>
<keyword evidence="8 10" id="KW-0472">Membrane</keyword>
<evidence type="ECO:0000256" key="5">
    <source>
        <dbReference type="ARBA" id="ARBA00022737"/>
    </source>
</evidence>
<dbReference type="PANTHER" id="PTHR45788">
    <property type="entry name" value="SUCCINATE/FUMARATE MITOCHONDRIAL TRANSPORTER-RELATED"/>
    <property type="match status" value="1"/>
</dbReference>
<evidence type="ECO:0000313" key="13">
    <source>
        <dbReference type="Proteomes" id="UP000291343"/>
    </source>
</evidence>
<organism evidence="12 13">
    <name type="scientific">Laodelphax striatellus</name>
    <name type="common">Small brown planthopper</name>
    <name type="synonym">Delphax striatella</name>
    <dbReference type="NCBI Taxonomy" id="195883"/>
    <lineage>
        <taxon>Eukaryota</taxon>
        <taxon>Metazoa</taxon>
        <taxon>Ecdysozoa</taxon>
        <taxon>Arthropoda</taxon>
        <taxon>Hexapoda</taxon>
        <taxon>Insecta</taxon>
        <taxon>Pterygota</taxon>
        <taxon>Neoptera</taxon>
        <taxon>Paraneoptera</taxon>
        <taxon>Hemiptera</taxon>
        <taxon>Auchenorrhyncha</taxon>
        <taxon>Fulgoroidea</taxon>
        <taxon>Delphacidae</taxon>
        <taxon>Criomorphinae</taxon>
        <taxon>Laodelphax</taxon>
    </lineage>
</organism>
<evidence type="ECO:0000256" key="2">
    <source>
        <dbReference type="ARBA" id="ARBA00006375"/>
    </source>
</evidence>
<evidence type="ECO:0000313" key="12">
    <source>
        <dbReference type="EMBL" id="RZF39628.1"/>
    </source>
</evidence>
<dbReference type="SUPFAM" id="SSF103506">
    <property type="entry name" value="Mitochondrial carrier"/>
    <property type="match status" value="1"/>
</dbReference>
<evidence type="ECO:0000256" key="9">
    <source>
        <dbReference type="ARBA" id="ARBA00042640"/>
    </source>
</evidence>
<dbReference type="STRING" id="195883.A0A482X278"/>
<keyword evidence="5" id="KW-0677">Repeat</keyword>
<dbReference type="InterPro" id="IPR049563">
    <property type="entry name" value="TXTP-like"/>
</dbReference>
<evidence type="ECO:0000256" key="1">
    <source>
        <dbReference type="ARBA" id="ARBA00004225"/>
    </source>
</evidence>
<dbReference type="Proteomes" id="UP000291343">
    <property type="component" value="Unassembled WGS sequence"/>
</dbReference>
<dbReference type="GO" id="GO:0006843">
    <property type="term" value="P:mitochondrial citrate transmembrane transport"/>
    <property type="evidence" value="ECO:0007669"/>
    <property type="project" value="TreeGrafter"/>
</dbReference>
<evidence type="ECO:0000256" key="7">
    <source>
        <dbReference type="ARBA" id="ARBA00023128"/>
    </source>
</evidence>
<dbReference type="SMR" id="A0A482X278"/>
<feature type="repeat" description="Solcar" evidence="10">
    <location>
        <begin position="58"/>
        <end position="151"/>
    </location>
</feature>
<sequence>MIICHDLSITSEGRITPIQPTNMLISINQATCTNTTNKNPFSRPRMNENGVATVTPRNTGVKGVMAGGLTGATEIIITYPTDFIKTQLQLDETLRVSGIRQKQYSGMWDCVRKTISKNGVLGLYRGLNIILCASIPKNALRFGAFEAFKNQAANERGDLSMKARILCGFGAGVCEAILVVTPMETIKVKYIHDTWCLNPRFKGIYHAVICILKNEGLRGIYQGVTATTIRQGSNQAIRFAVMETLKDKYCGEDKNKQVPKILVGLFGAVGGAASVIANTPIDVIKTRMQGFEAAKYSSTLDCFRKIWTREGPLAFYRGTVP</sequence>
<comment type="caution">
    <text evidence="12">The sequence shown here is derived from an EMBL/GenBank/DDBJ whole genome shotgun (WGS) entry which is preliminary data.</text>
</comment>
<dbReference type="EMBL" id="QKKF02019844">
    <property type="protein sequence ID" value="RZF39628.1"/>
    <property type="molecule type" value="Genomic_DNA"/>
</dbReference>
<dbReference type="InterPro" id="IPR018108">
    <property type="entry name" value="MCP_transmembrane"/>
</dbReference>
<accession>A0A482X278</accession>
<reference evidence="12 13" key="1">
    <citation type="journal article" date="2017" name="Gigascience">
        <title>Genome sequence of the small brown planthopper, Laodelphax striatellus.</title>
        <authorList>
            <person name="Zhu J."/>
            <person name="Jiang F."/>
            <person name="Wang X."/>
            <person name="Yang P."/>
            <person name="Bao Y."/>
            <person name="Zhao W."/>
            <person name="Wang W."/>
            <person name="Lu H."/>
            <person name="Wang Q."/>
            <person name="Cui N."/>
            <person name="Li J."/>
            <person name="Chen X."/>
            <person name="Luo L."/>
            <person name="Yu J."/>
            <person name="Kang L."/>
            <person name="Cui F."/>
        </authorList>
    </citation>
    <scope>NUCLEOTIDE SEQUENCE [LARGE SCALE GENOMIC DNA]</scope>
    <source>
        <strain evidence="12">Lst14</strain>
    </source>
</reference>
<feature type="repeat" description="Solcar" evidence="10">
    <location>
        <begin position="162"/>
        <end position="248"/>
    </location>
</feature>
<evidence type="ECO:0000256" key="11">
    <source>
        <dbReference type="RuleBase" id="RU000488"/>
    </source>
</evidence>
<dbReference type="Gene3D" id="1.50.40.10">
    <property type="entry name" value="Mitochondrial carrier domain"/>
    <property type="match status" value="1"/>
</dbReference>
<keyword evidence="3 11" id="KW-0813">Transport</keyword>
<dbReference type="PROSITE" id="PS50920">
    <property type="entry name" value="SOLCAR"/>
    <property type="match status" value="3"/>
</dbReference>
<evidence type="ECO:0000256" key="8">
    <source>
        <dbReference type="ARBA" id="ARBA00023136"/>
    </source>
</evidence>
<protein>
    <recommendedName>
        <fullName evidence="9">Citrate transport protein</fullName>
    </recommendedName>
</protein>
<dbReference type="GO" id="GO:0031966">
    <property type="term" value="C:mitochondrial membrane"/>
    <property type="evidence" value="ECO:0007669"/>
    <property type="project" value="UniProtKB-SubCell"/>
</dbReference>
<dbReference type="InParanoid" id="A0A482X278"/>
<keyword evidence="13" id="KW-1185">Reference proteome</keyword>
<dbReference type="InterPro" id="IPR023395">
    <property type="entry name" value="MCP_dom_sf"/>
</dbReference>
<dbReference type="GO" id="GO:0071913">
    <property type="term" value="F:citrate secondary active transmembrane transporter activity"/>
    <property type="evidence" value="ECO:0007669"/>
    <property type="project" value="TreeGrafter"/>
</dbReference>
<dbReference type="PANTHER" id="PTHR45788:SF4">
    <property type="entry name" value="TRICARBOXYLATE TRANSPORT PROTEIN, MITOCHONDRIAL"/>
    <property type="match status" value="1"/>
</dbReference>
<keyword evidence="7" id="KW-0496">Mitochondrion</keyword>
<proteinExistence type="inferred from homology"/>
<name>A0A482X278_LAOST</name>
<dbReference type="OrthoDB" id="44467at2759"/>
<feature type="non-terminal residue" evidence="12">
    <location>
        <position position="321"/>
    </location>
</feature>
<dbReference type="Pfam" id="PF00153">
    <property type="entry name" value="Mito_carr"/>
    <property type="match status" value="3"/>
</dbReference>
<dbReference type="AlphaFoldDB" id="A0A482X278"/>
<evidence type="ECO:0000256" key="3">
    <source>
        <dbReference type="ARBA" id="ARBA00022448"/>
    </source>
</evidence>
<evidence type="ECO:0000256" key="4">
    <source>
        <dbReference type="ARBA" id="ARBA00022692"/>
    </source>
</evidence>
<keyword evidence="6" id="KW-1133">Transmembrane helix</keyword>
<evidence type="ECO:0000256" key="10">
    <source>
        <dbReference type="PROSITE-ProRule" id="PRU00282"/>
    </source>
</evidence>
<comment type="similarity">
    <text evidence="2 11">Belongs to the mitochondrial carrier (TC 2.A.29) family.</text>
</comment>
<keyword evidence="4 10" id="KW-0812">Transmembrane</keyword>
<dbReference type="FunFam" id="1.50.40.10:FF:000007">
    <property type="entry name" value="Mitochondrial tricarboxylate transport protein-like"/>
    <property type="match status" value="1"/>
</dbReference>
<feature type="repeat" description="Solcar" evidence="10">
    <location>
        <begin position="258"/>
        <end position="321"/>
    </location>
</feature>
<comment type="subcellular location">
    <subcellularLocation>
        <location evidence="1">Mitochondrion membrane</location>
        <topology evidence="1">Multi-pass membrane protein</topology>
    </subcellularLocation>
</comment>
<evidence type="ECO:0000256" key="6">
    <source>
        <dbReference type="ARBA" id="ARBA00022989"/>
    </source>
</evidence>